<sequence>MSTQAETIPTPPTPVVQNTVWKGNKQTLENPNRPVSDATHREYCDKHYYRLLPLIAEKVHQEKTQQGKLKEVKARLNFERCSRRSSKIQEVSQHSESRSPNLKDEHGRRRRSRRYHSRSKSPEPTLGVFFRTRRDGSESPRHRDSEREAVFTRVARHRVTQSFSPDPEISFPPLGDEDGTEGPMIIEAEIGGVPRHIAEHRLNVRKGCPPVKQKKNSQAPERNKAIQEEVEGLVEADIMKKVHYHSWLANSSAEKSLPFFKTMKKCTKKSDFQWTTEAEAAFKQMKKLIVELPTLTAPMEKEELVVYLAAATEVVSAILMTEREAKQIPIYFISHALQDFIVGRPEDDSPAALTEVEEELQDPWTLFTDISSCVDGFGVRLILTNTEGT</sequence>
<organism evidence="3">
    <name type="scientific">Tanacetum cinerariifolium</name>
    <name type="common">Dalmatian daisy</name>
    <name type="synonym">Chrysanthemum cinerariifolium</name>
    <dbReference type="NCBI Taxonomy" id="118510"/>
    <lineage>
        <taxon>Eukaryota</taxon>
        <taxon>Viridiplantae</taxon>
        <taxon>Streptophyta</taxon>
        <taxon>Embryophyta</taxon>
        <taxon>Tracheophyta</taxon>
        <taxon>Spermatophyta</taxon>
        <taxon>Magnoliopsida</taxon>
        <taxon>eudicotyledons</taxon>
        <taxon>Gunneridae</taxon>
        <taxon>Pentapetalae</taxon>
        <taxon>asterids</taxon>
        <taxon>campanulids</taxon>
        <taxon>Asterales</taxon>
        <taxon>Asteraceae</taxon>
        <taxon>Asteroideae</taxon>
        <taxon>Anthemideae</taxon>
        <taxon>Anthemidinae</taxon>
        <taxon>Tanacetum</taxon>
    </lineage>
</organism>
<evidence type="ECO:0000256" key="1">
    <source>
        <dbReference type="SAM" id="MobiDB-lite"/>
    </source>
</evidence>
<dbReference type="GO" id="GO:0003964">
    <property type="term" value="F:RNA-directed DNA polymerase activity"/>
    <property type="evidence" value="ECO:0007669"/>
    <property type="project" value="UniProtKB-KW"/>
</dbReference>
<proteinExistence type="predicted"/>
<dbReference type="Pfam" id="PF17919">
    <property type="entry name" value="RT_RNaseH_2"/>
    <property type="match status" value="1"/>
</dbReference>
<dbReference type="InterPro" id="IPR043128">
    <property type="entry name" value="Rev_trsase/Diguanyl_cyclase"/>
</dbReference>
<keyword evidence="3" id="KW-0548">Nucleotidyltransferase</keyword>
<evidence type="ECO:0000259" key="2">
    <source>
        <dbReference type="Pfam" id="PF17919"/>
    </source>
</evidence>
<gene>
    <name evidence="3" type="ORF">Tci_044911</name>
</gene>
<feature type="region of interest" description="Disordered" evidence="1">
    <location>
        <begin position="83"/>
        <end position="149"/>
    </location>
</feature>
<dbReference type="SUPFAM" id="SSF56672">
    <property type="entry name" value="DNA/RNA polymerases"/>
    <property type="match status" value="1"/>
</dbReference>
<feature type="compositionally biased region" description="Basic and acidic residues" evidence="1">
    <location>
        <begin position="93"/>
        <end position="107"/>
    </location>
</feature>
<dbReference type="EMBL" id="BKCJ010006592">
    <property type="protein sequence ID" value="GEU72933.1"/>
    <property type="molecule type" value="Genomic_DNA"/>
</dbReference>
<dbReference type="Gene3D" id="3.30.70.270">
    <property type="match status" value="1"/>
</dbReference>
<keyword evidence="3" id="KW-0695">RNA-directed DNA polymerase</keyword>
<protein>
    <submittedName>
        <fullName evidence="3">Reverse transcriptase domain-containing protein</fullName>
    </submittedName>
</protein>
<dbReference type="AlphaFoldDB" id="A0A6L2MG10"/>
<feature type="compositionally biased region" description="Basic residues" evidence="1">
    <location>
        <begin position="108"/>
        <end position="119"/>
    </location>
</feature>
<keyword evidence="3" id="KW-0808">Transferase</keyword>
<dbReference type="PANTHER" id="PTHR48475:SF2">
    <property type="entry name" value="RIBONUCLEASE H"/>
    <property type="match status" value="1"/>
</dbReference>
<dbReference type="PANTHER" id="PTHR48475">
    <property type="entry name" value="RIBONUCLEASE H"/>
    <property type="match status" value="1"/>
</dbReference>
<feature type="domain" description="Reverse transcriptase/retrotransposon-derived protein RNase H-like" evidence="2">
    <location>
        <begin position="274"/>
        <end position="339"/>
    </location>
</feature>
<accession>A0A6L2MG10</accession>
<comment type="caution">
    <text evidence="3">The sequence shown here is derived from an EMBL/GenBank/DDBJ whole genome shotgun (WGS) entry which is preliminary data.</text>
</comment>
<evidence type="ECO:0000313" key="3">
    <source>
        <dbReference type="EMBL" id="GEU72933.1"/>
    </source>
</evidence>
<name>A0A6L2MG10_TANCI</name>
<dbReference type="InterPro" id="IPR041577">
    <property type="entry name" value="RT_RNaseH_2"/>
</dbReference>
<dbReference type="InterPro" id="IPR043502">
    <property type="entry name" value="DNA/RNA_pol_sf"/>
</dbReference>
<feature type="region of interest" description="Disordered" evidence="1">
    <location>
        <begin position="1"/>
        <end position="38"/>
    </location>
</feature>
<reference evidence="3" key="1">
    <citation type="journal article" date="2019" name="Sci. Rep.">
        <title>Draft genome of Tanacetum cinerariifolium, the natural source of mosquito coil.</title>
        <authorList>
            <person name="Yamashiro T."/>
            <person name="Shiraishi A."/>
            <person name="Satake H."/>
            <person name="Nakayama K."/>
        </authorList>
    </citation>
    <scope>NUCLEOTIDE SEQUENCE</scope>
</reference>
<feature type="compositionally biased region" description="Basic and acidic residues" evidence="1">
    <location>
        <begin position="132"/>
        <end position="149"/>
    </location>
</feature>